<keyword evidence="3" id="KW-1185">Reference proteome</keyword>
<dbReference type="AlphaFoldDB" id="E9H3D9"/>
<feature type="compositionally biased region" description="Polar residues" evidence="1">
    <location>
        <begin position="56"/>
        <end position="66"/>
    </location>
</feature>
<dbReference type="Proteomes" id="UP000000305">
    <property type="component" value="Unassembled WGS sequence"/>
</dbReference>
<evidence type="ECO:0000313" key="2">
    <source>
        <dbReference type="EMBL" id="EFX73747.1"/>
    </source>
</evidence>
<dbReference type="PhylomeDB" id="E9H3D9"/>
<accession>E9H3D9</accession>
<dbReference type="InParanoid" id="E9H3D9"/>
<reference evidence="2 3" key="1">
    <citation type="journal article" date="2011" name="Science">
        <title>The ecoresponsive genome of Daphnia pulex.</title>
        <authorList>
            <person name="Colbourne J.K."/>
            <person name="Pfrender M.E."/>
            <person name="Gilbert D."/>
            <person name="Thomas W.K."/>
            <person name="Tucker A."/>
            <person name="Oakley T.H."/>
            <person name="Tokishita S."/>
            <person name="Aerts A."/>
            <person name="Arnold G.J."/>
            <person name="Basu M.K."/>
            <person name="Bauer D.J."/>
            <person name="Caceres C.E."/>
            <person name="Carmel L."/>
            <person name="Casola C."/>
            <person name="Choi J.H."/>
            <person name="Detter J.C."/>
            <person name="Dong Q."/>
            <person name="Dusheyko S."/>
            <person name="Eads B.D."/>
            <person name="Frohlich T."/>
            <person name="Geiler-Samerotte K.A."/>
            <person name="Gerlach D."/>
            <person name="Hatcher P."/>
            <person name="Jogdeo S."/>
            <person name="Krijgsveld J."/>
            <person name="Kriventseva E.V."/>
            <person name="Kultz D."/>
            <person name="Laforsch C."/>
            <person name="Lindquist E."/>
            <person name="Lopez J."/>
            <person name="Manak J.R."/>
            <person name="Muller J."/>
            <person name="Pangilinan J."/>
            <person name="Patwardhan R.P."/>
            <person name="Pitluck S."/>
            <person name="Pritham E.J."/>
            <person name="Rechtsteiner A."/>
            <person name="Rho M."/>
            <person name="Rogozin I.B."/>
            <person name="Sakarya O."/>
            <person name="Salamov A."/>
            <person name="Schaack S."/>
            <person name="Shapiro H."/>
            <person name="Shiga Y."/>
            <person name="Skalitzky C."/>
            <person name="Smith Z."/>
            <person name="Souvorov A."/>
            <person name="Sung W."/>
            <person name="Tang Z."/>
            <person name="Tsuchiya D."/>
            <person name="Tu H."/>
            <person name="Vos H."/>
            <person name="Wang M."/>
            <person name="Wolf Y.I."/>
            <person name="Yamagata H."/>
            <person name="Yamada T."/>
            <person name="Ye Y."/>
            <person name="Shaw J.R."/>
            <person name="Andrews J."/>
            <person name="Crease T.J."/>
            <person name="Tang H."/>
            <person name="Lucas S.M."/>
            <person name="Robertson H.M."/>
            <person name="Bork P."/>
            <person name="Koonin E.V."/>
            <person name="Zdobnov E.M."/>
            <person name="Grigoriev I.V."/>
            <person name="Lynch M."/>
            <person name="Boore J.L."/>
        </authorList>
    </citation>
    <scope>NUCLEOTIDE SEQUENCE [LARGE SCALE GENOMIC DNA]</scope>
</reference>
<name>E9H3D9_DAPPU</name>
<dbReference type="EMBL" id="GL732588">
    <property type="protein sequence ID" value="EFX73747.1"/>
    <property type="molecule type" value="Genomic_DNA"/>
</dbReference>
<evidence type="ECO:0000256" key="1">
    <source>
        <dbReference type="SAM" id="MobiDB-lite"/>
    </source>
</evidence>
<dbReference type="OrthoDB" id="6398323at2759"/>
<protein>
    <submittedName>
        <fullName evidence="2">Uncharacterized protein</fullName>
    </submittedName>
</protein>
<gene>
    <name evidence="2" type="ORF">DAPPUDRAFT_109538</name>
</gene>
<organism evidence="2 3">
    <name type="scientific">Daphnia pulex</name>
    <name type="common">Water flea</name>
    <dbReference type="NCBI Taxonomy" id="6669"/>
    <lineage>
        <taxon>Eukaryota</taxon>
        <taxon>Metazoa</taxon>
        <taxon>Ecdysozoa</taxon>
        <taxon>Arthropoda</taxon>
        <taxon>Crustacea</taxon>
        <taxon>Branchiopoda</taxon>
        <taxon>Diplostraca</taxon>
        <taxon>Cladocera</taxon>
        <taxon>Anomopoda</taxon>
        <taxon>Daphniidae</taxon>
        <taxon>Daphnia</taxon>
    </lineage>
</organism>
<feature type="compositionally biased region" description="Basic and acidic residues" evidence="1">
    <location>
        <begin position="91"/>
        <end position="102"/>
    </location>
</feature>
<feature type="compositionally biased region" description="Basic and acidic residues" evidence="1">
    <location>
        <begin position="74"/>
        <end position="83"/>
    </location>
</feature>
<dbReference type="HOGENOM" id="CLU_149564_0_0_1"/>
<evidence type="ECO:0000313" key="3">
    <source>
        <dbReference type="Proteomes" id="UP000000305"/>
    </source>
</evidence>
<sequence>MGRGNRSQQNKRGKRSAPVRNENSVLLHQSGNPPDAAQTHDVAVTEPATAKEASVPASTSTQSVQHTEVMGTHIELDTSRDDSNLSSSSPSRDRENDTRNPEDATSVQSLKVQSASLRMYTVTLCDRKAIMSRGAMGTSQGRHGT</sequence>
<feature type="region of interest" description="Disordered" evidence="1">
    <location>
        <begin position="1"/>
        <end position="110"/>
    </location>
</feature>
<dbReference type="KEGG" id="dpx:DAPPUDRAFT_109538"/>
<feature type="compositionally biased region" description="Polar residues" evidence="1">
    <location>
        <begin position="21"/>
        <end position="32"/>
    </location>
</feature>
<proteinExistence type="predicted"/>